<dbReference type="AlphaFoldDB" id="A0A4R8A6A6"/>
<keyword evidence="3" id="KW-1185">Reference proteome</keyword>
<dbReference type="Proteomes" id="UP000294743">
    <property type="component" value="Unassembled WGS sequence"/>
</dbReference>
<feature type="transmembrane region" description="Helical" evidence="1">
    <location>
        <begin position="49"/>
        <end position="66"/>
    </location>
</feature>
<organism evidence="2 3">
    <name type="scientific">Breznakia blatticola</name>
    <dbReference type="NCBI Taxonomy" id="1754012"/>
    <lineage>
        <taxon>Bacteria</taxon>
        <taxon>Bacillati</taxon>
        <taxon>Bacillota</taxon>
        <taxon>Erysipelotrichia</taxon>
        <taxon>Erysipelotrichales</taxon>
        <taxon>Erysipelotrichaceae</taxon>
        <taxon>Breznakia</taxon>
    </lineage>
</organism>
<reference evidence="2 3" key="1">
    <citation type="submission" date="2019-03" db="EMBL/GenBank/DDBJ databases">
        <title>Genomic Encyclopedia of Type Strains, Phase IV (KMG-IV): sequencing the most valuable type-strain genomes for metagenomic binning, comparative biology and taxonomic classification.</title>
        <authorList>
            <person name="Goeker M."/>
        </authorList>
    </citation>
    <scope>NUCLEOTIDE SEQUENCE [LARGE SCALE GENOMIC DNA]</scope>
    <source>
        <strain evidence="2 3">DSM 28867</strain>
    </source>
</reference>
<evidence type="ECO:0000256" key="1">
    <source>
        <dbReference type="SAM" id="Phobius"/>
    </source>
</evidence>
<keyword evidence="1" id="KW-0812">Transmembrane</keyword>
<dbReference type="EMBL" id="SODD01000005">
    <property type="protein sequence ID" value="TDW25301.1"/>
    <property type="molecule type" value="Genomic_DNA"/>
</dbReference>
<feature type="transmembrane region" description="Helical" evidence="1">
    <location>
        <begin position="114"/>
        <end position="139"/>
    </location>
</feature>
<feature type="transmembrane region" description="Helical" evidence="1">
    <location>
        <begin position="145"/>
        <end position="167"/>
    </location>
</feature>
<dbReference type="RefSeq" id="WP_134168204.1">
    <property type="nucleotide sequence ID" value="NZ_SODD01000005.1"/>
</dbReference>
<accession>A0A4R8A6A6</accession>
<evidence type="ECO:0000313" key="3">
    <source>
        <dbReference type="Proteomes" id="UP000294743"/>
    </source>
</evidence>
<protein>
    <submittedName>
        <fullName evidence="2">Uncharacterized protein</fullName>
    </submittedName>
</protein>
<gene>
    <name evidence="2" type="ORF">EDD63_10533</name>
</gene>
<keyword evidence="1" id="KW-0472">Membrane</keyword>
<evidence type="ECO:0000313" key="2">
    <source>
        <dbReference type="EMBL" id="TDW25301.1"/>
    </source>
</evidence>
<keyword evidence="1" id="KW-1133">Transmembrane helix</keyword>
<proteinExistence type="predicted"/>
<sequence length="236" mass="27533">MKREIIIPKEKMQETKIACTKVLYEVQAKNENNPYKIAFEFLHYELHNYVRLTFIGLFLLCISSCLEIFRNMLIPIIVLYLLMIILIGLFEAYRNSYYQMDELLATTMISPMHAILYKVSVILIIECAVFAFLGILTSILNIDYYFQIVAILLFPLVITSLLCLIYMKVFKQPILCILASLVSYASLSIACYWVLYFSWLLEQQLILYSVFALVLYIIVFIKIMRNSKGGSYGVYY</sequence>
<name>A0A4R8A6A6_9FIRM</name>
<feature type="transmembrane region" description="Helical" evidence="1">
    <location>
        <begin position="205"/>
        <end position="223"/>
    </location>
</feature>
<feature type="transmembrane region" description="Helical" evidence="1">
    <location>
        <begin position="72"/>
        <end position="93"/>
    </location>
</feature>
<comment type="caution">
    <text evidence="2">The sequence shown here is derived from an EMBL/GenBank/DDBJ whole genome shotgun (WGS) entry which is preliminary data.</text>
</comment>
<feature type="transmembrane region" description="Helical" evidence="1">
    <location>
        <begin position="174"/>
        <end position="199"/>
    </location>
</feature>